<sequence>MALAQNKTVSGVVSDASGEPLPGVTVQIKGTTVGTVTGLDGNFTLEASPESVLMFRIVGYKTVEKAVANQTNFKIALAEDVEQLEEVVVTAMGVERSEKSLGYAVQKVDGASLEQSKEANLVNALSGQVAGVQIQGAAGAALGGSSRIQIRGVNSFSGDNQPLFVVDGVPMDNSNFSSNSQQRGFGGGAYDYGNKASQINPADIASMSVLKGTSATAIYGARGANGVILITTKSGNSGKKGLGVTVNSSVTFDQAVNMIEHQQLYGGGAINPDTDHGFWEFTENGQKYLAPAYAKDGSWGPAYDPNVNVRHWDSWDENADNYGETRPWVAPANDYHSYFNIGKTFNNNIALTGSNENGSFRLSYTNLHQDGVMPNSGMDRNTFSINTNYKLSEKLTATAVGNYVVEEVNGRSATGYDNNNPMQGFSQWWQTQLDFDRLRDIYRADGSQQTWNPVGIATDEDGNLTSFNTSPRYFDNPFWVRENNVQEDITNRFYGKAMLSYQLVEGLKLEGSIGTDTYTFRSEERRAQGGIDLSDYTEWVRTHTEVNSEVHLSYNKRIGDISITGMLGANNMYQKKNFNSISTVSGIALEGFYNISNSVGTPSIETNVQQLAINSAYGTGSFGWKDMVFVDGSLRFDAASTLPEGARRYPYYGLSTSFVLTELPALQNNDILSFAKVRASLGKAANYARPYALYDVYEPLTPLFNGLPRYTVPNAKNNSNLVNEETDEFEIGVDVRLWNGRVTVDAAYYDRTSSNQLIAVASSAATGYTSRWTNAGAMRNKGIEAMVNVRPIETTDFSWDITANFAMNDNEVLEFTEGVDNIRYGGTWAADLMIEKGYPYMAIFGNDYTYHEETGERIVDENGYYKFSDDYEYLGSAIAKYTGGVRNTFRYKGFSASAFVDFQQGGYMHSTSIQWAKYSGMLPETAEGGIRENGLVLDGVTADGTPNTTAVNPQTYFQSYYYAAAPNVYKSDFIKLREVSFGYTLPNNLVQGLGVRDVSINLIGRNLALLYSDIPFLDPQMVNGAGNGQGFENASLPSTRSLGANISFKF</sequence>
<keyword evidence="4 7" id="KW-0812">Transmembrane</keyword>
<keyword evidence="6 7" id="KW-0998">Cell outer membrane</keyword>
<organism evidence="9 10">
    <name type="scientific">Algivirga pacifica</name>
    <dbReference type="NCBI Taxonomy" id="1162670"/>
    <lineage>
        <taxon>Bacteria</taxon>
        <taxon>Pseudomonadati</taxon>
        <taxon>Bacteroidota</taxon>
        <taxon>Cytophagia</taxon>
        <taxon>Cytophagales</taxon>
        <taxon>Flammeovirgaceae</taxon>
        <taxon>Algivirga</taxon>
    </lineage>
</organism>
<proteinExistence type="inferred from homology"/>
<dbReference type="NCBIfam" id="TIGR04057">
    <property type="entry name" value="SusC_RagA_signa"/>
    <property type="match status" value="1"/>
</dbReference>
<reference evidence="10" key="1">
    <citation type="journal article" date="2019" name="Int. J. Syst. Evol. Microbiol.">
        <title>The Global Catalogue of Microorganisms (GCM) 10K type strain sequencing project: providing services to taxonomists for standard genome sequencing and annotation.</title>
        <authorList>
            <consortium name="The Broad Institute Genomics Platform"/>
            <consortium name="The Broad Institute Genome Sequencing Center for Infectious Disease"/>
            <person name="Wu L."/>
            <person name="Ma J."/>
        </authorList>
    </citation>
    <scope>NUCLEOTIDE SEQUENCE [LARGE SCALE GENOMIC DNA]</scope>
    <source>
        <strain evidence="10">JCM 18326</strain>
    </source>
</reference>
<evidence type="ECO:0000313" key="9">
    <source>
        <dbReference type="EMBL" id="GAA4849643.1"/>
    </source>
</evidence>
<dbReference type="InterPro" id="IPR039426">
    <property type="entry name" value="TonB-dep_rcpt-like"/>
</dbReference>
<gene>
    <name evidence="9" type="ORF">GCM10023331_37920</name>
</gene>
<dbReference type="InterPro" id="IPR012910">
    <property type="entry name" value="Plug_dom"/>
</dbReference>
<dbReference type="Pfam" id="PF13715">
    <property type="entry name" value="CarbopepD_reg_2"/>
    <property type="match status" value="1"/>
</dbReference>
<keyword evidence="5 7" id="KW-0472">Membrane</keyword>
<keyword evidence="2 7" id="KW-0813">Transport</keyword>
<dbReference type="InterPro" id="IPR008969">
    <property type="entry name" value="CarboxyPept-like_regulatory"/>
</dbReference>
<name>A0ABP9DNU7_9BACT</name>
<evidence type="ECO:0000256" key="5">
    <source>
        <dbReference type="ARBA" id="ARBA00023136"/>
    </source>
</evidence>
<evidence type="ECO:0000256" key="3">
    <source>
        <dbReference type="ARBA" id="ARBA00022452"/>
    </source>
</evidence>
<comment type="subcellular location">
    <subcellularLocation>
        <location evidence="1 7">Cell outer membrane</location>
        <topology evidence="1 7">Multi-pass membrane protein</topology>
    </subcellularLocation>
</comment>
<dbReference type="EMBL" id="BAABJX010000062">
    <property type="protein sequence ID" value="GAA4849643.1"/>
    <property type="molecule type" value="Genomic_DNA"/>
</dbReference>
<evidence type="ECO:0000313" key="10">
    <source>
        <dbReference type="Proteomes" id="UP001500298"/>
    </source>
</evidence>
<dbReference type="Pfam" id="PF07715">
    <property type="entry name" value="Plug"/>
    <property type="match status" value="1"/>
</dbReference>
<evidence type="ECO:0000256" key="7">
    <source>
        <dbReference type="PROSITE-ProRule" id="PRU01360"/>
    </source>
</evidence>
<accession>A0ABP9DNU7</accession>
<dbReference type="InterPro" id="IPR037066">
    <property type="entry name" value="Plug_dom_sf"/>
</dbReference>
<evidence type="ECO:0000256" key="4">
    <source>
        <dbReference type="ARBA" id="ARBA00022692"/>
    </source>
</evidence>
<dbReference type="NCBIfam" id="TIGR04056">
    <property type="entry name" value="OMP_RagA_SusC"/>
    <property type="match status" value="1"/>
</dbReference>
<keyword evidence="3 7" id="KW-1134">Transmembrane beta strand</keyword>
<dbReference type="Gene3D" id="2.170.130.10">
    <property type="entry name" value="TonB-dependent receptor, plug domain"/>
    <property type="match status" value="1"/>
</dbReference>
<dbReference type="SUPFAM" id="SSF56935">
    <property type="entry name" value="Porins"/>
    <property type="match status" value="1"/>
</dbReference>
<feature type="domain" description="TonB-dependent receptor plug" evidence="8">
    <location>
        <begin position="99"/>
        <end position="227"/>
    </location>
</feature>
<dbReference type="InterPro" id="IPR036942">
    <property type="entry name" value="Beta-barrel_TonB_sf"/>
</dbReference>
<evidence type="ECO:0000256" key="6">
    <source>
        <dbReference type="ARBA" id="ARBA00023237"/>
    </source>
</evidence>
<dbReference type="InterPro" id="IPR023997">
    <property type="entry name" value="TonB-dep_OMP_SusC/RagA_CS"/>
</dbReference>
<keyword evidence="10" id="KW-1185">Reference proteome</keyword>
<dbReference type="Gene3D" id="2.40.170.20">
    <property type="entry name" value="TonB-dependent receptor, beta-barrel domain"/>
    <property type="match status" value="1"/>
</dbReference>
<dbReference type="InterPro" id="IPR023996">
    <property type="entry name" value="TonB-dep_OMP_SusC/RagA"/>
</dbReference>
<comment type="caution">
    <text evidence="9">The sequence shown here is derived from an EMBL/GenBank/DDBJ whole genome shotgun (WGS) entry which is preliminary data.</text>
</comment>
<protein>
    <submittedName>
        <fullName evidence="9">SusC/RagA family TonB-linked outer membrane protein</fullName>
    </submittedName>
</protein>
<dbReference type="Proteomes" id="UP001500298">
    <property type="component" value="Unassembled WGS sequence"/>
</dbReference>
<dbReference type="PROSITE" id="PS52016">
    <property type="entry name" value="TONB_DEPENDENT_REC_3"/>
    <property type="match status" value="1"/>
</dbReference>
<evidence type="ECO:0000256" key="2">
    <source>
        <dbReference type="ARBA" id="ARBA00022448"/>
    </source>
</evidence>
<evidence type="ECO:0000259" key="8">
    <source>
        <dbReference type="Pfam" id="PF07715"/>
    </source>
</evidence>
<dbReference type="SUPFAM" id="SSF49464">
    <property type="entry name" value="Carboxypeptidase regulatory domain-like"/>
    <property type="match status" value="1"/>
</dbReference>
<comment type="similarity">
    <text evidence="7">Belongs to the TonB-dependent receptor family.</text>
</comment>
<dbReference type="Gene3D" id="2.60.40.1120">
    <property type="entry name" value="Carboxypeptidase-like, regulatory domain"/>
    <property type="match status" value="1"/>
</dbReference>
<evidence type="ECO:0000256" key="1">
    <source>
        <dbReference type="ARBA" id="ARBA00004571"/>
    </source>
</evidence>